<gene>
    <name evidence="1" type="ORF">ACHAWU_001302</name>
</gene>
<keyword evidence="2" id="KW-1185">Reference proteome</keyword>
<organism evidence="1 2">
    <name type="scientific">Discostella pseudostelligera</name>
    <dbReference type="NCBI Taxonomy" id="259834"/>
    <lineage>
        <taxon>Eukaryota</taxon>
        <taxon>Sar</taxon>
        <taxon>Stramenopiles</taxon>
        <taxon>Ochrophyta</taxon>
        <taxon>Bacillariophyta</taxon>
        <taxon>Coscinodiscophyceae</taxon>
        <taxon>Thalassiosirophycidae</taxon>
        <taxon>Stephanodiscales</taxon>
        <taxon>Stephanodiscaceae</taxon>
        <taxon>Discostella</taxon>
    </lineage>
</organism>
<dbReference type="EMBL" id="JALLBG020000147">
    <property type="protein sequence ID" value="KAL3761786.1"/>
    <property type="molecule type" value="Genomic_DNA"/>
</dbReference>
<name>A0ABD3MG56_9STRA</name>
<comment type="caution">
    <text evidence="1">The sequence shown here is derived from an EMBL/GenBank/DDBJ whole genome shotgun (WGS) entry which is preliminary data.</text>
</comment>
<reference evidence="1 2" key="1">
    <citation type="submission" date="2024-10" db="EMBL/GenBank/DDBJ databases">
        <title>Updated reference genomes for cyclostephanoid diatoms.</title>
        <authorList>
            <person name="Roberts W.R."/>
            <person name="Alverson A.J."/>
        </authorList>
    </citation>
    <scope>NUCLEOTIDE SEQUENCE [LARGE SCALE GENOMIC DNA]</scope>
    <source>
        <strain evidence="1 2">AJA232-27</strain>
    </source>
</reference>
<accession>A0ABD3MG56</accession>
<proteinExistence type="predicted"/>
<dbReference type="AlphaFoldDB" id="A0ABD3MG56"/>
<dbReference type="Proteomes" id="UP001530293">
    <property type="component" value="Unassembled WGS sequence"/>
</dbReference>
<sequence>MTHSLQSHNLQNWVGHMKSAIISDARSAHSQFLSRYACWKSLKSARIRLNTASVIRPIKVELKTNLSQGHSQSNKCCTVLDRPVGQISCHGCSSCPALDHMVAVDACLQPIQGH</sequence>
<evidence type="ECO:0000313" key="2">
    <source>
        <dbReference type="Proteomes" id="UP001530293"/>
    </source>
</evidence>
<protein>
    <submittedName>
        <fullName evidence="1">Uncharacterized protein</fullName>
    </submittedName>
</protein>
<evidence type="ECO:0000313" key="1">
    <source>
        <dbReference type="EMBL" id="KAL3761786.1"/>
    </source>
</evidence>